<dbReference type="SUPFAM" id="SSF53383">
    <property type="entry name" value="PLP-dependent transferases"/>
    <property type="match status" value="1"/>
</dbReference>
<dbReference type="GO" id="GO:0019752">
    <property type="term" value="P:carboxylic acid metabolic process"/>
    <property type="evidence" value="ECO:0007669"/>
    <property type="project" value="InterPro"/>
</dbReference>
<dbReference type="Pfam" id="PF00282">
    <property type="entry name" value="Pyridoxal_deC"/>
    <property type="match status" value="1"/>
</dbReference>
<protein>
    <submittedName>
        <fullName evidence="6">Glutamate/tyrosine decarboxylase-like PLP-dependent enzyme</fullName>
    </submittedName>
</protein>
<feature type="modified residue" description="N6-(pyridoxal phosphate)lysine" evidence="4">
    <location>
        <position position="267"/>
    </location>
</feature>
<dbReference type="InterPro" id="IPR002129">
    <property type="entry name" value="PyrdxlP-dep_de-COase"/>
</dbReference>
<dbReference type="PANTHER" id="PTHR42735:SF4">
    <property type="entry name" value="PYRIDOXAL PHOSPHATE-DEPENDENT DECARBOXYLASE FAMILY PROTEIN"/>
    <property type="match status" value="1"/>
</dbReference>
<evidence type="ECO:0000313" key="6">
    <source>
        <dbReference type="EMBL" id="MBA8846665.1"/>
    </source>
</evidence>
<sequence>MSAKRPVELNELLPQVMAGIEGLKATYGSWDQHPSLHADPDEVHAVLGELIERLDDNYPYFHPQYAGQMLKPPHPVATAAYLATMQLNPNNHSIDASRATTAMEHEVLDQLAAMFDYPSDFMGHLTWSGTTANLEALWISREIAPGKAIAHSADAHYTHSRMGEVLGIDTVGIPTDAIGRMELEELERELATGRIGVVVATLGTTGLGAVDPLADIIPLARRYGARIHVDTAYGGFFAIIADELDPETARHFRAVKDADSVVVDPHKHGLQPYGCGAVLFNDQSILRYYHHESPYTYFASTERHFGEIQLECSRAGASAAALWATLRVFPLTKEGLGGVVLPGYRAAQQWHSLISESDILQPYQRPEIDIITYLPRVRTMTELDRTSHAIFEMAADTARPQQTHLATYVVKPDQLRVRGIDLVEDAPTGRIMRSVLMKPEHEPLIPEMHYHVSMWSRRAYAATHDGAVPAESAEAPVG</sequence>
<dbReference type="InterPro" id="IPR015421">
    <property type="entry name" value="PyrdxlP-dep_Trfase_major"/>
</dbReference>
<accession>A0A839EBF6</accession>
<evidence type="ECO:0000313" key="7">
    <source>
        <dbReference type="Proteomes" id="UP000585905"/>
    </source>
</evidence>
<dbReference type="EMBL" id="JACGWX010000001">
    <property type="protein sequence ID" value="MBA8846665.1"/>
    <property type="molecule type" value="Genomic_DNA"/>
</dbReference>
<keyword evidence="3 5" id="KW-0456">Lyase</keyword>
<evidence type="ECO:0000256" key="3">
    <source>
        <dbReference type="ARBA" id="ARBA00023239"/>
    </source>
</evidence>
<dbReference type="Proteomes" id="UP000585905">
    <property type="component" value="Unassembled WGS sequence"/>
</dbReference>
<gene>
    <name evidence="6" type="ORF">FHX53_000229</name>
</gene>
<dbReference type="GO" id="GO:0004058">
    <property type="term" value="F:aromatic-L-amino-acid decarboxylase activity"/>
    <property type="evidence" value="ECO:0007669"/>
    <property type="project" value="UniProtKB-ARBA"/>
</dbReference>
<organism evidence="6 7">
    <name type="scientific">Microcella alkalica</name>
    <dbReference type="NCBI Taxonomy" id="355930"/>
    <lineage>
        <taxon>Bacteria</taxon>
        <taxon>Bacillati</taxon>
        <taxon>Actinomycetota</taxon>
        <taxon>Actinomycetes</taxon>
        <taxon>Micrococcales</taxon>
        <taxon>Microbacteriaceae</taxon>
        <taxon>Microcella</taxon>
    </lineage>
</organism>
<evidence type="ECO:0000256" key="5">
    <source>
        <dbReference type="RuleBase" id="RU000382"/>
    </source>
</evidence>
<reference evidence="6 7" key="1">
    <citation type="submission" date="2020-07" db="EMBL/GenBank/DDBJ databases">
        <title>Sequencing the genomes of 1000 actinobacteria strains.</title>
        <authorList>
            <person name="Klenk H.-P."/>
        </authorList>
    </citation>
    <scope>NUCLEOTIDE SEQUENCE [LARGE SCALE GENOMIC DNA]</scope>
    <source>
        <strain evidence="6 7">DSM 19663</strain>
    </source>
</reference>
<comment type="similarity">
    <text evidence="5">Belongs to the group II decarboxylase family.</text>
</comment>
<dbReference type="Gene3D" id="3.40.640.10">
    <property type="entry name" value="Type I PLP-dependent aspartate aminotransferase-like (Major domain)"/>
    <property type="match status" value="1"/>
</dbReference>
<keyword evidence="2 4" id="KW-0663">Pyridoxal phosphate</keyword>
<comment type="caution">
    <text evidence="6">The sequence shown here is derived from an EMBL/GenBank/DDBJ whole genome shotgun (WGS) entry which is preliminary data.</text>
</comment>
<name>A0A839EBF6_9MICO</name>
<dbReference type="AlphaFoldDB" id="A0A839EBF6"/>
<keyword evidence="7" id="KW-1185">Reference proteome</keyword>
<evidence type="ECO:0000256" key="2">
    <source>
        <dbReference type="ARBA" id="ARBA00022898"/>
    </source>
</evidence>
<evidence type="ECO:0000256" key="1">
    <source>
        <dbReference type="ARBA" id="ARBA00001933"/>
    </source>
</evidence>
<dbReference type="PANTHER" id="PTHR42735">
    <property type="match status" value="1"/>
</dbReference>
<comment type="cofactor">
    <cofactor evidence="1 4 5">
        <name>pyridoxal 5'-phosphate</name>
        <dbReference type="ChEBI" id="CHEBI:597326"/>
    </cofactor>
</comment>
<dbReference type="GO" id="GO:0030170">
    <property type="term" value="F:pyridoxal phosphate binding"/>
    <property type="evidence" value="ECO:0007669"/>
    <property type="project" value="InterPro"/>
</dbReference>
<dbReference type="RefSeq" id="WP_182489416.1">
    <property type="nucleotide sequence ID" value="NZ_BAAAOV010000002.1"/>
</dbReference>
<evidence type="ECO:0000256" key="4">
    <source>
        <dbReference type="PIRSR" id="PIRSR602129-50"/>
    </source>
</evidence>
<dbReference type="InterPro" id="IPR050477">
    <property type="entry name" value="GrpII_AminoAcid_Decarb"/>
</dbReference>
<dbReference type="InterPro" id="IPR015424">
    <property type="entry name" value="PyrdxlP-dep_Trfase"/>
</dbReference>
<proteinExistence type="inferred from homology"/>